<name>A0AAW0EIB2_9AGAR</name>
<dbReference type="AlphaFoldDB" id="A0AAW0EIB2"/>
<sequence>MPKPLPVLSNLITFTSARLGALSVFHQNVSGIFAALSSTEQRDFVDKLFAFRAKLDTQGDDVEFLRSLNLLKPVPTPSDVPRAKAALIDSSNWHLSMCLRYSTPTRIAEAVPYLEQVIAGHKRNHPDGEVDVTPEMYLGVALHEQPGQEEAAIAHFRAAYDAAPDIGDQCNTQIWSRACYSRLLHRLGREKEALEQDDEVCSWIVTHPFAMTPSEFRNLVADPKHEGKNPILETPDMKEYFGNMMELGPGMVIHFG</sequence>
<organism evidence="1 2">
    <name type="scientific">Favolaschia claudopus</name>
    <dbReference type="NCBI Taxonomy" id="2862362"/>
    <lineage>
        <taxon>Eukaryota</taxon>
        <taxon>Fungi</taxon>
        <taxon>Dikarya</taxon>
        <taxon>Basidiomycota</taxon>
        <taxon>Agaricomycotina</taxon>
        <taxon>Agaricomycetes</taxon>
        <taxon>Agaricomycetidae</taxon>
        <taxon>Agaricales</taxon>
        <taxon>Marasmiineae</taxon>
        <taxon>Mycenaceae</taxon>
        <taxon>Favolaschia</taxon>
    </lineage>
</organism>
<proteinExistence type="predicted"/>
<dbReference type="Gene3D" id="1.25.40.10">
    <property type="entry name" value="Tetratricopeptide repeat domain"/>
    <property type="match status" value="1"/>
</dbReference>
<protein>
    <submittedName>
        <fullName evidence="1">Uncharacterized protein</fullName>
    </submittedName>
</protein>
<accession>A0AAW0EIB2</accession>
<dbReference type="EMBL" id="JAWWNJ010000001">
    <property type="protein sequence ID" value="KAK7064704.1"/>
    <property type="molecule type" value="Genomic_DNA"/>
</dbReference>
<dbReference type="SUPFAM" id="SSF48452">
    <property type="entry name" value="TPR-like"/>
    <property type="match status" value="1"/>
</dbReference>
<evidence type="ECO:0000313" key="2">
    <source>
        <dbReference type="Proteomes" id="UP001362999"/>
    </source>
</evidence>
<dbReference type="Proteomes" id="UP001362999">
    <property type="component" value="Unassembled WGS sequence"/>
</dbReference>
<reference evidence="1 2" key="1">
    <citation type="journal article" date="2024" name="J Genomics">
        <title>Draft genome sequencing and assembly of Favolaschia claudopus CIRM-BRFM 2984 isolated from oak limbs.</title>
        <authorList>
            <person name="Navarro D."/>
            <person name="Drula E."/>
            <person name="Chaduli D."/>
            <person name="Cazenave R."/>
            <person name="Ahrendt S."/>
            <person name="Wang J."/>
            <person name="Lipzen A."/>
            <person name="Daum C."/>
            <person name="Barry K."/>
            <person name="Grigoriev I.V."/>
            <person name="Favel A."/>
            <person name="Rosso M.N."/>
            <person name="Martin F."/>
        </authorList>
    </citation>
    <scope>NUCLEOTIDE SEQUENCE [LARGE SCALE GENOMIC DNA]</scope>
    <source>
        <strain evidence="1 2">CIRM-BRFM 2984</strain>
    </source>
</reference>
<keyword evidence="2" id="KW-1185">Reference proteome</keyword>
<gene>
    <name evidence="1" type="ORF">R3P38DRAFT_2826047</name>
</gene>
<dbReference type="InterPro" id="IPR011990">
    <property type="entry name" value="TPR-like_helical_dom_sf"/>
</dbReference>
<comment type="caution">
    <text evidence="1">The sequence shown here is derived from an EMBL/GenBank/DDBJ whole genome shotgun (WGS) entry which is preliminary data.</text>
</comment>
<evidence type="ECO:0000313" key="1">
    <source>
        <dbReference type="EMBL" id="KAK7064704.1"/>
    </source>
</evidence>